<dbReference type="OrthoDB" id="436606at2759"/>
<gene>
    <name evidence="2" type="ORF">OFUS_LOCUS3444</name>
</gene>
<comment type="caution">
    <text evidence="2">The sequence shown here is derived from an EMBL/GenBank/DDBJ whole genome shotgun (WGS) entry which is preliminary data.</text>
</comment>
<accession>A0A8J1XRY9</accession>
<proteinExistence type="predicted"/>
<feature type="compositionally biased region" description="Polar residues" evidence="1">
    <location>
        <begin position="1"/>
        <end position="25"/>
    </location>
</feature>
<feature type="compositionally biased region" description="Low complexity" evidence="1">
    <location>
        <begin position="53"/>
        <end position="66"/>
    </location>
</feature>
<evidence type="ECO:0000313" key="3">
    <source>
        <dbReference type="Proteomes" id="UP000749559"/>
    </source>
</evidence>
<dbReference type="InterPro" id="IPR001012">
    <property type="entry name" value="UBX_dom"/>
</dbReference>
<dbReference type="SUPFAM" id="SSF54236">
    <property type="entry name" value="Ubiquitin-like"/>
    <property type="match status" value="1"/>
</dbReference>
<sequence length="276" mass="30627">MTDNNQRIGYQGLESLSASPRSLGSPNHDFPRGPPGSPNYPDSPTRPPQSPMRTHSASPRPPSSARTRSRPKSSRYRLRAASLDLDAASQMHTPSPPATRPTSSFSRHPALPPIGTKIAPVDDIIDKMNDMDLKSIQQDVKKLQALESSNYNASHTHDTQTEALSLCSDNLVTQPCQPVESPLKQSYDLPTEPSENEERILLAVKLSDGKRLQRYFRKSETFYLILQFASMECDKDLLGCKLVDNATRTTFDDTSTKINDAGLADRTMLYIEIPDD</sequence>
<dbReference type="InterPro" id="IPR029071">
    <property type="entry name" value="Ubiquitin-like_domsf"/>
</dbReference>
<protein>
    <submittedName>
        <fullName evidence="2">Uncharacterized protein</fullName>
    </submittedName>
</protein>
<name>A0A8J1XRY9_OWEFU</name>
<evidence type="ECO:0000313" key="2">
    <source>
        <dbReference type="EMBL" id="CAH1776250.1"/>
    </source>
</evidence>
<reference evidence="2" key="1">
    <citation type="submission" date="2022-03" db="EMBL/GenBank/DDBJ databases">
        <authorList>
            <person name="Martin C."/>
        </authorList>
    </citation>
    <scope>NUCLEOTIDE SEQUENCE</scope>
</reference>
<feature type="compositionally biased region" description="Basic residues" evidence="1">
    <location>
        <begin position="67"/>
        <end position="78"/>
    </location>
</feature>
<organism evidence="2 3">
    <name type="scientific">Owenia fusiformis</name>
    <name type="common">Polychaete worm</name>
    <dbReference type="NCBI Taxonomy" id="6347"/>
    <lineage>
        <taxon>Eukaryota</taxon>
        <taxon>Metazoa</taxon>
        <taxon>Spiralia</taxon>
        <taxon>Lophotrochozoa</taxon>
        <taxon>Annelida</taxon>
        <taxon>Polychaeta</taxon>
        <taxon>Sedentaria</taxon>
        <taxon>Canalipalpata</taxon>
        <taxon>Sabellida</taxon>
        <taxon>Oweniida</taxon>
        <taxon>Oweniidae</taxon>
        <taxon>Owenia</taxon>
    </lineage>
</organism>
<dbReference type="PROSITE" id="PS50033">
    <property type="entry name" value="UBX"/>
    <property type="match status" value="1"/>
</dbReference>
<dbReference type="Gene3D" id="3.10.20.90">
    <property type="entry name" value="Phosphatidylinositol 3-kinase Catalytic Subunit, Chain A, domain 1"/>
    <property type="match status" value="1"/>
</dbReference>
<evidence type="ECO:0000256" key="1">
    <source>
        <dbReference type="SAM" id="MobiDB-lite"/>
    </source>
</evidence>
<dbReference type="Pfam" id="PF00789">
    <property type="entry name" value="UBX"/>
    <property type="match status" value="1"/>
</dbReference>
<feature type="region of interest" description="Disordered" evidence="1">
    <location>
        <begin position="1"/>
        <end position="114"/>
    </location>
</feature>
<keyword evidence="3" id="KW-1185">Reference proteome</keyword>
<dbReference type="AlphaFoldDB" id="A0A8J1XRY9"/>
<feature type="compositionally biased region" description="Low complexity" evidence="1">
    <location>
        <begin position="79"/>
        <end position="89"/>
    </location>
</feature>
<dbReference type="Proteomes" id="UP000749559">
    <property type="component" value="Unassembled WGS sequence"/>
</dbReference>
<dbReference type="EMBL" id="CAIIXF020000001">
    <property type="protein sequence ID" value="CAH1776250.1"/>
    <property type="molecule type" value="Genomic_DNA"/>
</dbReference>